<dbReference type="Pfam" id="PF01077">
    <property type="entry name" value="NIR_SIR"/>
    <property type="match status" value="2"/>
</dbReference>
<feature type="domain" description="Nitrite/Sulfite reductase ferredoxin-like" evidence="11">
    <location>
        <begin position="73"/>
        <end position="131"/>
    </location>
</feature>
<evidence type="ECO:0000259" key="10">
    <source>
        <dbReference type="Pfam" id="PF01077"/>
    </source>
</evidence>
<evidence type="ECO:0000259" key="11">
    <source>
        <dbReference type="Pfam" id="PF03460"/>
    </source>
</evidence>
<feature type="domain" description="Nitrite/sulphite reductase 4Fe-4S" evidence="10">
    <location>
        <begin position="208"/>
        <end position="335"/>
    </location>
</feature>
<evidence type="ECO:0000256" key="3">
    <source>
        <dbReference type="ARBA" id="ARBA00010429"/>
    </source>
</evidence>
<gene>
    <name evidence="12" type="primary">sir_1</name>
    <name evidence="12" type="ORF">V22_12050</name>
</gene>
<evidence type="ECO:0000256" key="7">
    <source>
        <dbReference type="ARBA" id="ARBA00023002"/>
    </source>
</evidence>
<dbReference type="RefSeq" id="WP_145260753.1">
    <property type="nucleotide sequence ID" value="NZ_CP036316.1"/>
</dbReference>
<dbReference type="FunFam" id="3.30.413.10:FF:000014">
    <property type="entry name" value="Sulfite reductase [ferredoxin], chloroplastic"/>
    <property type="match status" value="1"/>
</dbReference>
<dbReference type="Pfam" id="PF03460">
    <property type="entry name" value="NIR_SIR_ferr"/>
    <property type="match status" value="2"/>
</dbReference>
<keyword evidence="6" id="KW-0479">Metal-binding</keyword>
<dbReference type="OrthoDB" id="9803707at2"/>
<proteinExistence type="inferred from homology"/>
<evidence type="ECO:0000256" key="1">
    <source>
        <dbReference type="ARBA" id="ARBA00001929"/>
    </source>
</evidence>
<evidence type="ECO:0000256" key="6">
    <source>
        <dbReference type="ARBA" id="ARBA00022723"/>
    </source>
</evidence>
<accession>A0A517T6H0</accession>
<dbReference type="KEGG" id="chya:V22_12050"/>
<dbReference type="InterPro" id="IPR006066">
    <property type="entry name" value="NO2/SO3_Rdtase_FeS/sirohaem_BS"/>
</dbReference>
<comment type="cofactor">
    <cofactor evidence="1">
        <name>siroheme</name>
        <dbReference type="ChEBI" id="CHEBI:60052"/>
    </cofactor>
</comment>
<dbReference type="GO" id="GO:0020037">
    <property type="term" value="F:heme binding"/>
    <property type="evidence" value="ECO:0007669"/>
    <property type="project" value="InterPro"/>
</dbReference>
<dbReference type="AlphaFoldDB" id="A0A517T6H0"/>
<keyword evidence="8" id="KW-0408">Iron</keyword>
<comment type="cofactor">
    <cofactor evidence="2">
        <name>[4Fe-4S] cluster</name>
        <dbReference type="ChEBI" id="CHEBI:49883"/>
    </cofactor>
</comment>
<dbReference type="GO" id="GO:0009337">
    <property type="term" value="C:sulfite reductase complex (NADPH)"/>
    <property type="evidence" value="ECO:0007669"/>
    <property type="project" value="TreeGrafter"/>
</dbReference>
<dbReference type="SUPFAM" id="SSF56014">
    <property type="entry name" value="Nitrite and sulphite reductase 4Fe-4S domain-like"/>
    <property type="match status" value="2"/>
</dbReference>
<keyword evidence="9" id="KW-0411">Iron-sulfur</keyword>
<protein>
    <submittedName>
        <fullName evidence="12">Sulfite reductase [ferredoxin]</fullName>
        <ecNumber evidence="12">1.8.7.1</ecNumber>
    </submittedName>
</protein>
<keyword evidence="7 12" id="KW-0560">Oxidoreductase</keyword>
<evidence type="ECO:0000256" key="2">
    <source>
        <dbReference type="ARBA" id="ARBA00001966"/>
    </source>
</evidence>
<dbReference type="EC" id="1.8.7.1" evidence="12"/>
<dbReference type="EMBL" id="CP036316">
    <property type="protein sequence ID" value="QDT63975.1"/>
    <property type="molecule type" value="Genomic_DNA"/>
</dbReference>
<dbReference type="PANTHER" id="PTHR11493:SF47">
    <property type="entry name" value="SULFITE REDUCTASE [NADPH] SUBUNIT BETA"/>
    <property type="match status" value="1"/>
</dbReference>
<dbReference type="GO" id="GO:0050311">
    <property type="term" value="F:sulfite reductase (ferredoxin) activity"/>
    <property type="evidence" value="ECO:0007669"/>
    <property type="project" value="UniProtKB-EC"/>
</dbReference>
<evidence type="ECO:0000256" key="9">
    <source>
        <dbReference type="ARBA" id="ARBA00023014"/>
    </source>
</evidence>
<sequence>MSEENGLSKVEGIKDTSEYLGGSIPDELLNEETFFSDDAIQLLKHHGSYQQDNRDVRKAKGPDGKPLGRQFSMMIRTRIPGGRVTADQFLTELDLGDLLGDGTVRLTTRQGFQLHGVLKSNLRETIRRINESKLTTLAACGDVSRNVMCCPAPFRNDSVRDEMQEMAYALAEHLKPRTTSYYDIWLRDDADPENVKANVTPEISNPVDPVEPMYGKTYLPRKFKIGIALPEDNCIDIHTQDLGFLAIVEDGTIIGYNVLVGGGMGVTPSNKNTFPAVGQKMAFIKPEQVLDVAVAVVKTQRDHGNRADRKQARMKYLIADKGLAWFKEHVEEHYGSALDEPHPADVTGTDDHMGWYEQGDGKWFLGLNVENGRVINYEGNGPQWKTALREIFKTYGMESRITALQGLILCDIATEDKEPINDILKKHNILQADELSIVRRYSMACPALPMCGLAVTESERVLPQIMDTIETRIAQYGLAKDCITIHMTGCPNGCARPYISDIGLVGKANKKYTVYLGGNPTGSRLNFIYKDLVPESKVAECLSPILQYYKQDRQGGEGFGDFCQRKGVDDLQRYAKELEAETSILDGEIESLTDEQLAELIKKFGDQLSAEQLQRSIDVGRERMSSNGSNGELQSAVEAADKRLDVFAS</sequence>
<dbReference type="PRINTS" id="PR00397">
    <property type="entry name" value="SIROHAEM"/>
</dbReference>
<dbReference type="InterPro" id="IPR005117">
    <property type="entry name" value="NiRdtase/SiRdtase_haem-b_fer"/>
</dbReference>
<organism evidence="12 13">
    <name type="scientific">Calycomorphotria hydatis</name>
    <dbReference type="NCBI Taxonomy" id="2528027"/>
    <lineage>
        <taxon>Bacteria</taxon>
        <taxon>Pseudomonadati</taxon>
        <taxon>Planctomycetota</taxon>
        <taxon>Planctomycetia</taxon>
        <taxon>Planctomycetales</taxon>
        <taxon>Planctomycetaceae</taxon>
        <taxon>Calycomorphotria</taxon>
    </lineage>
</organism>
<comment type="similarity">
    <text evidence="3">Belongs to the nitrite and sulfite reductase 4Fe-4S domain family.</text>
</comment>
<dbReference type="PROSITE" id="PS00365">
    <property type="entry name" value="NIR_SIR"/>
    <property type="match status" value="1"/>
</dbReference>
<dbReference type="GO" id="GO:0051539">
    <property type="term" value="F:4 iron, 4 sulfur cluster binding"/>
    <property type="evidence" value="ECO:0007669"/>
    <property type="project" value="UniProtKB-KW"/>
</dbReference>
<evidence type="ECO:0000256" key="4">
    <source>
        <dbReference type="ARBA" id="ARBA00022485"/>
    </source>
</evidence>
<dbReference type="Proteomes" id="UP000319976">
    <property type="component" value="Chromosome"/>
</dbReference>
<feature type="domain" description="Nitrite/Sulfite reductase ferredoxin-like" evidence="11">
    <location>
        <begin position="356"/>
        <end position="426"/>
    </location>
</feature>
<reference evidence="12 13" key="1">
    <citation type="submission" date="2019-02" db="EMBL/GenBank/DDBJ databases">
        <title>Deep-cultivation of Planctomycetes and their phenomic and genomic characterization uncovers novel biology.</title>
        <authorList>
            <person name="Wiegand S."/>
            <person name="Jogler M."/>
            <person name="Boedeker C."/>
            <person name="Pinto D."/>
            <person name="Vollmers J."/>
            <person name="Rivas-Marin E."/>
            <person name="Kohn T."/>
            <person name="Peeters S.H."/>
            <person name="Heuer A."/>
            <person name="Rast P."/>
            <person name="Oberbeckmann S."/>
            <person name="Bunk B."/>
            <person name="Jeske O."/>
            <person name="Meyerdierks A."/>
            <person name="Storesund J.E."/>
            <person name="Kallscheuer N."/>
            <person name="Luecker S."/>
            <person name="Lage O.M."/>
            <person name="Pohl T."/>
            <person name="Merkel B.J."/>
            <person name="Hornburger P."/>
            <person name="Mueller R.-W."/>
            <person name="Bruemmer F."/>
            <person name="Labrenz M."/>
            <person name="Spormann A.M."/>
            <person name="Op den Camp H."/>
            <person name="Overmann J."/>
            <person name="Amann R."/>
            <person name="Jetten M.S.M."/>
            <person name="Mascher T."/>
            <person name="Medema M.H."/>
            <person name="Devos D.P."/>
            <person name="Kaster A.-K."/>
            <person name="Ovreas L."/>
            <person name="Rohde M."/>
            <person name="Galperin M.Y."/>
            <person name="Jogler C."/>
        </authorList>
    </citation>
    <scope>NUCLEOTIDE SEQUENCE [LARGE SCALE GENOMIC DNA]</scope>
    <source>
        <strain evidence="12 13">V22</strain>
    </source>
</reference>
<dbReference type="InterPro" id="IPR045854">
    <property type="entry name" value="NO2/SO3_Rdtase_4Fe4S_sf"/>
</dbReference>
<dbReference type="SUPFAM" id="SSF55124">
    <property type="entry name" value="Nitrite/Sulfite reductase N-terminal domain-like"/>
    <property type="match status" value="2"/>
</dbReference>
<evidence type="ECO:0000313" key="12">
    <source>
        <dbReference type="EMBL" id="QDT63975.1"/>
    </source>
</evidence>
<dbReference type="GO" id="GO:0016002">
    <property type="term" value="F:sulfite reductase activity"/>
    <property type="evidence" value="ECO:0007669"/>
    <property type="project" value="TreeGrafter"/>
</dbReference>
<dbReference type="GO" id="GO:0046872">
    <property type="term" value="F:metal ion binding"/>
    <property type="evidence" value="ECO:0007669"/>
    <property type="project" value="UniProtKB-KW"/>
</dbReference>
<evidence type="ECO:0000313" key="13">
    <source>
        <dbReference type="Proteomes" id="UP000319976"/>
    </source>
</evidence>
<keyword evidence="13" id="KW-1185">Reference proteome</keyword>
<feature type="domain" description="Nitrite/sulphite reductase 4Fe-4S" evidence="10">
    <location>
        <begin position="442"/>
        <end position="576"/>
    </location>
</feature>
<dbReference type="InterPro" id="IPR045169">
    <property type="entry name" value="NO2/SO3_Rdtase_4Fe4S_prot"/>
</dbReference>
<keyword evidence="5" id="KW-0349">Heme</keyword>
<dbReference type="PANTHER" id="PTHR11493">
    <property type="entry name" value="SULFITE REDUCTASE [NADPH] SUBUNIT BETA-RELATED"/>
    <property type="match status" value="1"/>
</dbReference>
<keyword evidence="4" id="KW-0004">4Fe-4S</keyword>
<evidence type="ECO:0000256" key="5">
    <source>
        <dbReference type="ARBA" id="ARBA00022617"/>
    </source>
</evidence>
<dbReference type="GO" id="GO:0000103">
    <property type="term" value="P:sulfate assimilation"/>
    <property type="evidence" value="ECO:0007669"/>
    <property type="project" value="TreeGrafter"/>
</dbReference>
<evidence type="ECO:0000256" key="8">
    <source>
        <dbReference type="ARBA" id="ARBA00023004"/>
    </source>
</evidence>
<dbReference type="Gene3D" id="3.30.413.10">
    <property type="entry name" value="Sulfite Reductase Hemoprotein, domain 1"/>
    <property type="match status" value="2"/>
</dbReference>
<dbReference type="InterPro" id="IPR036136">
    <property type="entry name" value="Nit/Sulf_reduc_fer-like_dom_sf"/>
</dbReference>
<dbReference type="InterPro" id="IPR006067">
    <property type="entry name" value="NO2/SO3_Rdtase_4Fe4S_dom"/>
</dbReference>
<name>A0A517T6H0_9PLAN</name>
<dbReference type="NCBIfam" id="NF010029">
    <property type="entry name" value="PRK13504.1"/>
    <property type="match status" value="1"/>
</dbReference>